<protein>
    <recommendedName>
        <fullName evidence="4">Zinc finger MYM-type protein 1-like</fullName>
    </recommendedName>
</protein>
<evidence type="ECO:0000313" key="2">
    <source>
        <dbReference type="EMBL" id="CAF2013202.1"/>
    </source>
</evidence>
<dbReference type="AlphaFoldDB" id="A0A816MRZ1"/>
<gene>
    <name evidence="2" type="ORF">MBJ925_LOCUS8834</name>
</gene>
<accession>A0A816MRZ1</accession>
<dbReference type="Proteomes" id="UP000663824">
    <property type="component" value="Unassembled WGS sequence"/>
</dbReference>
<evidence type="ECO:0008006" key="4">
    <source>
        <dbReference type="Google" id="ProtNLM"/>
    </source>
</evidence>
<feature type="compositionally biased region" description="Polar residues" evidence="1">
    <location>
        <begin position="80"/>
        <end position="103"/>
    </location>
</feature>
<evidence type="ECO:0000313" key="3">
    <source>
        <dbReference type="Proteomes" id="UP000663824"/>
    </source>
</evidence>
<dbReference type="EMBL" id="CAJNRE010003211">
    <property type="protein sequence ID" value="CAF2013202.1"/>
    <property type="molecule type" value="Genomic_DNA"/>
</dbReference>
<feature type="region of interest" description="Disordered" evidence="1">
    <location>
        <begin position="70"/>
        <end position="103"/>
    </location>
</feature>
<organism evidence="2 3">
    <name type="scientific">Rotaria magnacalcarata</name>
    <dbReference type="NCBI Taxonomy" id="392030"/>
    <lineage>
        <taxon>Eukaryota</taxon>
        <taxon>Metazoa</taxon>
        <taxon>Spiralia</taxon>
        <taxon>Gnathifera</taxon>
        <taxon>Rotifera</taxon>
        <taxon>Eurotatoria</taxon>
        <taxon>Bdelloidea</taxon>
        <taxon>Philodinida</taxon>
        <taxon>Philodinidae</taxon>
        <taxon>Rotaria</taxon>
    </lineage>
</organism>
<proteinExistence type="predicted"/>
<dbReference type="InterPro" id="IPR012337">
    <property type="entry name" value="RNaseH-like_sf"/>
</dbReference>
<dbReference type="PANTHER" id="PTHR45749:SF35">
    <property type="entry name" value="AC-LIKE TRANSPOSASE-RELATED"/>
    <property type="match status" value="1"/>
</dbReference>
<sequence length="489" mass="55518">MNAKRPNGNESENQSIKKYFKKTCKNTIESTTMPTNDSNLSNHPLASISNTESIIVLQNISNQNEAAVEPCTKTTDNEHISLNNDNDNEQTNEPTSATSNTNSLQMISLTTTTNTIDDNQYPSDVDQIGVKLRLIEKLFDSCQDLIKQSTSIDIAIETFTKNSNDFADTLMKAGDDLKCLCTKIISILESNRNQITITDGKEVRFIYLRLGYYESDHHFTEEQLRYLVLAGPYQIRHHNFPKDKSLKAAKTTCMFTTACNRVLDDWFLQTKLQKYQVSYLSKRSQDKYIQLLGAAIEYQVVDEINRSSFISVMELASKVGEDICRLLFDTLSRKGISTDKIIGQCYDNAPNMSGIHKGVQACINKHLNREIMHTPCEAHTSNLVVEHSCKCSTEFVNLFMLLEEVYNLFSSSVKRYYVLRGALEKSTFGLTVKSLSDTRWNANYESLHCVVESYNEIIDCLELIESIESKDFDKETKAQAKNIKNKLIS</sequence>
<reference evidence="2" key="1">
    <citation type="submission" date="2021-02" db="EMBL/GenBank/DDBJ databases">
        <authorList>
            <person name="Nowell W R."/>
        </authorList>
    </citation>
    <scope>NUCLEOTIDE SEQUENCE</scope>
</reference>
<evidence type="ECO:0000256" key="1">
    <source>
        <dbReference type="SAM" id="MobiDB-lite"/>
    </source>
</evidence>
<comment type="caution">
    <text evidence="2">The sequence shown here is derived from an EMBL/GenBank/DDBJ whole genome shotgun (WGS) entry which is preliminary data.</text>
</comment>
<dbReference type="PANTHER" id="PTHR45749">
    <property type="match status" value="1"/>
</dbReference>
<name>A0A816MRZ1_9BILA</name>
<dbReference type="SUPFAM" id="SSF53098">
    <property type="entry name" value="Ribonuclease H-like"/>
    <property type="match status" value="1"/>
</dbReference>